<dbReference type="AlphaFoldDB" id="A0A4T0V0D5"/>
<dbReference type="Pfam" id="PF02482">
    <property type="entry name" value="Ribosomal_S30AE"/>
    <property type="match status" value="1"/>
</dbReference>
<dbReference type="FunFam" id="3.30.160.100:FF:000001">
    <property type="entry name" value="Ribosome hibernation promoting factor"/>
    <property type="match status" value="1"/>
</dbReference>
<proteinExistence type="inferred from homology"/>
<evidence type="ECO:0000313" key="6">
    <source>
        <dbReference type="EMBL" id="TIC84596.1"/>
    </source>
</evidence>
<dbReference type="InterPro" id="IPR050574">
    <property type="entry name" value="HPF/YfiA_ribosome-assoc"/>
</dbReference>
<evidence type="ECO:0000256" key="1">
    <source>
        <dbReference type="ARBA" id="ARBA00022845"/>
    </source>
</evidence>
<keyword evidence="7" id="KW-1185">Reference proteome</keyword>
<sequence>MNLKITGLHLEVTPALRDYVEEKLDRVVRHVDNVIDTSVTLSVDKLVQKAEVNVHLAGKDIHVEATDSDMYAAIDALIDKLDRQVIKHKEKLSEHRVAAPQPAAEE</sequence>
<dbReference type="GO" id="GO:0043024">
    <property type="term" value="F:ribosomal small subunit binding"/>
    <property type="evidence" value="ECO:0007669"/>
    <property type="project" value="TreeGrafter"/>
</dbReference>
<dbReference type="Gene3D" id="3.30.160.100">
    <property type="entry name" value="Ribosome hibernation promotion factor-like"/>
    <property type="match status" value="1"/>
</dbReference>
<dbReference type="PANTHER" id="PTHR33231">
    <property type="entry name" value="30S RIBOSOMAL PROTEIN"/>
    <property type="match status" value="1"/>
</dbReference>
<dbReference type="InterPro" id="IPR036567">
    <property type="entry name" value="RHF-like"/>
</dbReference>
<dbReference type="EMBL" id="STGJ01000005">
    <property type="protein sequence ID" value="TIC84596.1"/>
    <property type="molecule type" value="Genomic_DNA"/>
</dbReference>
<dbReference type="PANTHER" id="PTHR33231:SF1">
    <property type="entry name" value="30S RIBOSOMAL PROTEIN"/>
    <property type="match status" value="1"/>
</dbReference>
<comment type="similarity">
    <text evidence="2">Belongs to the HPF/YfiA ribosome-associated protein family. Short HPF subfamily.</text>
</comment>
<dbReference type="Proteomes" id="UP000308891">
    <property type="component" value="Unassembled WGS sequence"/>
</dbReference>
<comment type="caution">
    <text evidence="6">The sequence shown here is derived from an EMBL/GenBank/DDBJ whole genome shotgun (WGS) entry which is preliminary data.</text>
</comment>
<dbReference type="GO" id="GO:0045900">
    <property type="term" value="P:negative regulation of translational elongation"/>
    <property type="evidence" value="ECO:0007669"/>
    <property type="project" value="TreeGrafter"/>
</dbReference>
<organism evidence="6 7">
    <name type="scientific">Crenobacter intestini</name>
    <dbReference type="NCBI Taxonomy" id="2563443"/>
    <lineage>
        <taxon>Bacteria</taxon>
        <taxon>Pseudomonadati</taxon>
        <taxon>Pseudomonadota</taxon>
        <taxon>Betaproteobacteria</taxon>
        <taxon>Neisseriales</taxon>
        <taxon>Neisseriaceae</taxon>
        <taxon>Crenobacter</taxon>
    </lineage>
</organism>
<evidence type="ECO:0000313" key="7">
    <source>
        <dbReference type="Proteomes" id="UP000308891"/>
    </source>
</evidence>
<comment type="subunit">
    <text evidence="3">Associates exclusively with 100S ribosomes, which are dimers of 70S ribosomes.</text>
</comment>
<dbReference type="OrthoDB" id="9795980at2"/>
<reference evidence="6 7" key="1">
    <citation type="submission" date="2019-04" db="EMBL/GenBank/DDBJ databases">
        <title>Crenobacter sp. nov.</title>
        <authorList>
            <person name="Shi S."/>
        </authorList>
    </citation>
    <scope>NUCLEOTIDE SEQUENCE [LARGE SCALE GENOMIC DNA]</scope>
    <source>
        <strain evidence="6 7">GY 70310</strain>
    </source>
</reference>
<keyword evidence="1" id="KW-0810">Translation regulation</keyword>
<dbReference type="NCBIfam" id="TIGR00741">
    <property type="entry name" value="yfiA"/>
    <property type="match status" value="1"/>
</dbReference>
<accession>A0A4T0V0D5</accession>
<protein>
    <recommendedName>
        <fullName evidence="4">Ribosome hibernation promoting factor</fullName>
    </recommendedName>
    <alternativeName>
        <fullName evidence="5">Hibernation factor HPF</fullName>
    </alternativeName>
</protein>
<dbReference type="SUPFAM" id="SSF69754">
    <property type="entry name" value="Ribosome binding protein Y (YfiA homologue)"/>
    <property type="match status" value="1"/>
</dbReference>
<evidence type="ECO:0000256" key="4">
    <source>
        <dbReference type="ARBA" id="ARBA00041148"/>
    </source>
</evidence>
<evidence type="ECO:0000256" key="3">
    <source>
        <dbReference type="ARBA" id="ARBA00038695"/>
    </source>
</evidence>
<evidence type="ECO:0000256" key="2">
    <source>
        <dbReference type="ARBA" id="ARBA00038434"/>
    </source>
</evidence>
<dbReference type="RefSeq" id="WP_136551869.1">
    <property type="nucleotide sequence ID" value="NZ_STGJ01000005.1"/>
</dbReference>
<dbReference type="InterPro" id="IPR003489">
    <property type="entry name" value="RHF/RaiA"/>
</dbReference>
<gene>
    <name evidence="6" type="primary">raiA</name>
    <name evidence="6" type="ORF">E5K04_05345</name>
</gene>
<evidence type="ECO:0000256" key="5">
    <source>
        <dbReference type="ARBA" id="ARBA00041319"/>
    </source>
</evidence>
<dbReference type="CDD" id="cd00552">
    <property type="entry name" value="RaiA"/>
    <property type="match status" value="1"/>
</dbReference>
<dbReference type="GO" id="GO:0022627">
    <property type="term" value="C:cytosolic small ribosomal subunit"/>
    <property type="evidence" value="ECO:0007669"/>
    <property type="project" value="TreeGrafter"/>
</dbReference>
<name>A0A4T0V0D5_9NEIS</name>